<organism evidence="1 2">
    <name type="scientific">Chitinophaga rhizophila</name>
    <dbReference type="NCBI Taxonomy" id="2866212"/>
    <lineage>
        <taxon>Bacteria</taxon>
        <taxon>Pseudomonadati</taxon>
        <taxon>Bacteroidota</taxon>
        <taxon>Chitinophagia</taxon>
        <taxon>Chitinophagales</taxon>
        <taxon>Chitinophagaceae</taxon>
        <taxon>Chitinophaga</taxon>
    </lineage>
</organism>
<dbReference type="RefSeq" id="WP_220252297.1">
    <property type="nucleotide sequence ID" value="NZ_JAICCF010000004.1"/>
</dbReference>
<dbReference type="PROSITE" id="PS51257">
    <property type="entry name" value="PROKAR_LIPOPROTEIN"/>
    <property type="match status" value="1"/>
</dbReference>
<evidence type="ECO:0000313" key="2">
    <source>
        <dbReference type="Proteomes" id="UP000812961"/>
    </source>
</evidence>
<keyword evidence="2" id="KW-1185">Reference proteome</keyword>
<proteinExistence type="predicted"/>
<protein>
    <recommendedName>
        <fullName evidence="3">LTXXQ motif family protein</fullName>
    </recommendedName>
</protein>
<gene>
    <name evidence="1" type="ORF">K1Y79_21710</name>
</gene>
<reference evidence="1 2" key="1">
    <citation type="submission" date="2021-08" db="EMBL/GenBank/DDBJ databases">
        <title>The genome sequence of Chitinophaga sp. B61.</title>
        <authorList>
            <person name="Zhang X."/>
        </authorList>
    </citation>
    <scope>NUCLEOTIDE SEQUENCE [LARGE SCALE GENOMIC DNA]</scope>
    <source>
        <strain evidence="1 2">B61</strain>
    </source>
</reference>
<comment type="caution">
    <text evidence="1">The sequence shown here is derived from an EMBL/GenBank/DDBJ whole genome shotgun (WGS) entry which is preliminary data.</text>
</comment>
<name>A0ABS7GKL3_9BACT</name>
<accession>A0ABS7GKL3</accession>
<evidence type="ECO:0008006" key="3">
    <source>
        <dbReference type="Google" id="ProtNLM"/>
    </source>
</evidence>
<dbReference type="EMBL" id="JAICCF010000004">
    <property type="protein sequence ID" value="MBW8686968.1"/>
    <property type="molecule type" value="Genomic_DNA"/>
</dbReference>
<evidence type="ECO:0000313" key="1">
    <source>
        <dbReference type="EMBL" id="MBW8686968.1"/>
    </source>
</evidence>
<dbReference type="Proteomes" id="UP000812961">
    <property type="component" value="Unassembled WGS sequence"/>
</dbReference>
<sequence length="168" mass="19429">MKRIILTLTMLVTIAACSDTKHVETAAAPDIVDTTSDMSSEDPDATLATELFEGSDNYRYVAQRKMYIRWDLEKETLRPLFSKMFSQHDQYKKRLRMIEDNQLKFLEDARKEMTATARQYGSVSGTPEFEYLVAKKDAAFRSLMEEMVEDENVSEEEKDSLRKALESM</sequence>